<reference evidence="2" key="1">
    <citation type="submission" date="2021-01" db="EMBL/GenBank/DDBJ databases">
        <authorList>
            <person name="Corre E."/>
            <person name="Pelletier E."/>
            <person name="Niang G."/>
            <person name="Scheremetjew M."/>
            <person name="Finn R."/>
            <person name="Kale V."/>
            <person name="Holt S."/>
            <person name="Cochrane G."/>
            <person name="Meng A."/>
            <person name="Brown T."/>
            <person name="Cohen L."/>
        </authorList>
    </citation>
    <scope>NUCLEOTIDE SEQUENCE</scope>
    <source>
        <strain evidence="2">CCMP1594</strain>
    </source>
</reference>
<feature type="region of interest" description="Disordered" evidence="1">
    <location>
        <begin position="24"/>
        <end position="45"/>
    </location>
</feature>
<protein>
    <submittedName>
        <fullName evidence="2">Uncharacterized protein</fullName>
    </submittedName>
</protein>
<proteinExistence type="predicted"/>
<dbReference type="EMBL" id="HBJA01151974">
    <property type="protein sequence ID" value="CAE0842552.1"/>
    <property type="molecule type" value="Transcribed_RNA"/>
</dbReference>
<accession>A0A7S4GNY6</accession>
<evidence type="ECO:0000313" key="2">
    <source>
        <dbReference type="EMBL" id="CAE0842552.1"/>
    </source>
</evidence>
<sequence>MLCMHVMHPQHMRNILCRSDPGMRSGASTGPMAQNAPVGSKLTNSHPRTAIFDLKTGAPQLASGSTGQMQSVPKLQGNTVHAEGNYKILKLHCHSACCKAQLQPS</sequence>
<gene>
    <name evidence="2" type="ORF">EGYM00163_LOCUS51987</name>
</gene>
<evidence type="ECO:0000256" key="1">
    <source>
        <dbReference type="SAM" id="MobiDB-lite"/>
    </source>
</evidence>
<organism evidence="2">
    <name type="scientific">Eutreptiella gymnastica</name>
    <dbReference type="NCBI Taxonomy" id="73025"/>
    <lineage>
        <taxon>Eukaryota</taxon>
        <taxon>Discoba</taxon>
        <taxon>Euglenozoa</taxon>
        <taxon>Euglenida</taxon>
        <taxon>Spirocuta</taxon>
        <taxon>Euglenophyceae</taxon>
        <taxon>Eutreptiales</taxon>
        <taxon>Eutreptiaceae</taxon>
        <taxon>Eutreptiella</taxon>
    </lineage>
</organism>
<dbReference type="AlphaFoldDB" id="A0A7S4GNY6"/>
<name>A0A7S4GNY6_9EUGL</name>